<feature type="compositionally biased region" description="Basic residues" evidence="5">
    <location>
        <begin position="12"/>
        <end position="23"/>
    </location>
</feature>
<dbReference type="GO" id="GO:0003735">
    <property type="term" value="F:structural constituent of ribosome"/>
    <property type="evidence" value="ECO:0007669"/>
    <property type="project" value="InterPro"/>
</dbReference>
<feature type="region of interest" description="Disordered" evidence="5">
    <location>
        <begin position="1"/>
        <end position="27"/>
    </location>
</feature>
<proteinExistence type="inferred from homology"/>
<comment type="similarity">
    <text evidence="1 4">Belongs to the bacterial ribosomal protein bL34 family.</text>
</comment>
<dbReference type="GO" id="GO:0005840">
    <property type="term" value="C:ribosome"/>
    <property type="evidence" value="ECO:0007669"/>
    <property type="project" value="UniProtKB-KW"/>
</dbReference>
<dbReference type="Gene3D" id="1.10.287.3980">
    <property type="match status" value="1"/>
</dbReference>
<feature type="compositionally biased region" description="Polar residues" evidence="5">
    <location>
        <begin position="1"/>
        <end position="10"/>
    </location>
</feature>
<reference evidence="6" key="1">
    <citation type="journal article" date="2018" name="J. Phycol.">
        <title>Organellar genomics: a useful tool to study evolutionary relationships and molecular evolution in Gracilariaceae (Rhodophyta).</title>
        <authorList>
            <person name="Iha C."/>
            <person name="Grassa C.J."/>
            <person name="de M Lyra G."/>
            <person name="Davis C.C."/>
            <person name="Verbruggen H."/>
            <person name="Oliveira M.C."/>
        </authorList>
    </citation>
    <scope>NUCLEOTIDE SEQUENCE</scope>
</reference>
<sequence>MSKGFSNGTNLKRIKKSGFRARMSKPSGRRILNLRRRKKRKKIALSLQV</sequence>
<gene>
    <name evidence="4 6" type="primary">rpl34</name>
</gene>
<dbReference type="Pfam" id="PF00468">
    <property type="entry name" value="Ribosomal_L34"/>
    <property type="match status" value="1"/>
</dbReference>
<name>A0A345U6F6_9FLOR</name>
<evidence type="ECO:0000256" key="2">
    <source>
        <dbReference type="ARBA" id="ARBA00022980"/>
    </source>
</evidence>
<dbReference type="HAMAP" id="MF_00391">
    <property type="entry name" value="Ribosomal_bL34"/>
    <property type="match status" value="1"/>
</dbReference>
<comment type="subcellular location">
    <subcellularLocation>
        <location evidence="4">Plastid</location>
        <location evidence="4">Chloroplast</location>
    </subcellularLocation>
</comment>
<dbReference type="NCBIfam" id="TIGR01030">
    <property type="entry name" value="rpmH_bact"/>
    <property type="match status" value="1"/>
</dbReference>
<keyword evidence="2 4" id="KW-0689">Ribosomal protein</keyword>
<dbReference type="GeneID" id="37622715"/>
<protein>
    <recommendedName>
        <fullName evidence="4">Large ribosomal subunit protein bL34c</fullName>
    </recommendedName>
</protein>
<accession>A0A345U6F6</accession>
<keyword evidence="6" id="KW-0150">Chloroplast</keyword>
<dbReference type="GO" id="GO:0009507">
    <property type="term" value="C:chloroplast"/>
    <property type="evidence" value="ECO:0007669"/>
    <property type="project" value="UniProtKB-SubCell"/>
</dbReference>
<evidence type="ECO:0000313" key="6">
    <source>
        <dbReference type="EMBL" id="AXI96042.1"/>
    </source>
</evidence>
<evidence type="ECO:0000256" key="5">
    <source>
        <dbReference type="SAM" id="MobiDB-lite"/>
    </source>
</evidence>
<dbReference type="GO" id="GO:0006412">
    <property type="term" value="P:translation"/>
    <property type="evidence" value="ECO:0007669"/>
    <property type="project" value="UniProtKB-UniRule"/>
</dbReference>
<dbReference type="EMBL" id="MH396009">
    <property type="protein sequence ID" value="AXI96042.1"/>
    <property type="molecule type" value="Genomic_DNA"/>
</dbReference>
<keyword evidence="3 4" id="KW-0687">Ribonucleoprotein</keyword>
<evidence type="ECO:0000256" key="1">
    <source>
        <dbReference type="ARBA" id="ARBA00010111"/>
    </source>
</evidence>
<dbReference type="GO" id="GO:1990904">
    <property type="term" value="C:ribonucleoprotein complex"/>
    <property type="evidence" value="ECO:0007669"/>
    <property type="project" value="UniProtKB-KW"/>
</dbReference>
<dbReference type="RefSeq" id="YP_009510369.1">
    <property type="nucleotide sequence ID" value="NC_039139.1"/>
</dbReference>
<evidence type="ECO:0000256" key="4">
    <source>
        <dbReference type="HAMAP-Rule" id="MF_00391"/>
    </source>
</evidence>
<organism evidence="6">
    <name type="scientific">Gracilaria caudata</name>
    <dbReference type="NCBI Taxonomy" id="2572395"/>
    <lineage>
        <taxon>Eukaryota</taxon>
        <taxon>Rhodophyta</taxon>
        <taxon>Florideophyceae</taxon>
        <taxon>Rhodymeniophycidae</taxon>
        <taxon>Gracilariales</taxon>
        <taxon>Gracilariaceae</taxon>
        <taxon>Gracilaria</taxon>
    </lineage>
</organism>
<dbReference type="AlphaFoldDB" id="A0A345U6F6"/>
<geneLocation type="chloroplast" evidence="6"/>
<keyword evidence="6" id="KW-0934">Plastid</keyword>
<dbReference type="GeneID" id="68631660"/>
<dbReference type="RefSeq" id="YP_010196084.1">
    <property type="nucleotide sequence ID" value="NC_058654.1"/>
</dbReference>
<evidence type="ECO:0000256" key="3">
    <source>
        <dbReference type="ARBA" id="ARBA00023274"/>
    </source>
</evidence>
<dbReference type="InterPro" id="IPR000271">
    <property type="entry name" value="Ribosomal_bL34"/>
</dbReference>